<feature type="transmembrane region" description="Helical" evidence="6">
    <location>
        <begin position="384"/>
        <end position="403"/>
    </location>
</feature>
<dbReference type="Gene3D" id="1.20.1250.20">
    <property type="entry name" value="MFS general substrate transporter like domains"/>
    <property type="match status" value="1"/>
</dbReference>
<dbReference type="GO" id="GO:0016020">
    <property type="term" value="C:membrane"/>
    <property type="evidence" value="ECO:0007669"/>
    <property type="project" value="UniProtKB-SubCell"/>
</dbReference>
<dbReference type="KEGG" id="bfn:OI25_7541"/>
<organism evidence="8 9">
    <name type="scientific">Paraburkholderia fungorum</name>
    <dbReference type="NCBI Taxonomy" id="134537"/>
    <lineage>
        <taxon>Bacteria</taxon>
        <taxon>Pseudomonadati</taxon>
        <taxon>Pseudomonadota</taxon>
        <taxon>Betaproteobacteria</taxon>
        <taxon>Burkholderiales</taxon>
        <taxon>Burkholderiaceae</taxon>
        <taxon>Paraburkholderia</taxon>
    </lineage>
</organism>
<dbReference type="Pfam" id="PF07690">
    <property type="entry name" value="MFS_1"/>
    <property type="match status" value="1"/>
</dbReference>
<keyword evidence="2" id="KW-0813">Transport</keyword>
<evidence type="ECO:0000256" key="5">
    <source>
        <dbReference type="ARBA" id="ARBA00023136"/>
    </source>
</evidence>
<dbReference type="EMBL" id="CP010025">
    <property type="protein sequence ID" value="AJZ56621.1"/>
    <property type="molecule type" value="Genomic_DNA"/>
</dbReference>
<dbReference type="Proteomes" id="UP000032614">
    <property type="component" value="Chromosome 3"/>
</dbReference>
<dbReference type="InterPro" id="IPR020846">
    <property type="entry name" value="MFS_dom"/>
</dbReference>
<feature type="transmembrane region" description="Helical" evidence="6">
    <location>
        <begin position="232"/>
        <end position="252"/>
    </location>
</feature>
<dbReference type="SUPFAM" id="SSF103473">
    <property type="entry name" value="MFS general substrate transporter"/>
    <property type="match status" value="1"/>
</dbReference>
<protein>
    <submittedName>
        <fullName evidence="8">Major Facilitator Superfamily protein</fullName>
    </submittedName>
</protein>
<keyword evidence="5 6" id="KW-0472">Membrane</keyword>
<feature type="transmembrane region" description="Helical" evidence="6">
    <location>
        <begin position="321"/>
        <end position="342"/>
    </location>
</feature>
<feature type="transmembrane region" description="Helical" evidence="6">
    <location>
        <begin position="295"/>
        <end position="315"/>
    </location>
</feature>
<keyword evidence="3 6" id="KW-0812">Transmembrane</keyword>
<dbReference type="PROSITE" id="PS50850">
    <property type="entry name" value="MFS"/>
    <property type="match status" value="1"/>
</dbReference>
<feature type="transmembrane region" description="Helical" evidence="6">
    <location>
        <begin position="56"/>
        <end position="74"/>
    </location>
</feature>
<dbReference type="InterPro" id="IPR001958">
    <property type="entry name" value="Tet-R_TetA/multi-R_MdtG-like"/>
</dbReference>
<name>A0AAU8SRW1_9BURK</name>
<dbReference type="PRINTS" id="PR01035">
    <property type="entry name" value="TCRTETA"/>
</dbReference>
<evidence type="ECO:0000256" key="4">
    <source>
        <dbReference type="ARBA" id="ARBA00022989"/>
    </source>
</evidence>
<dbReference type="GeneID" id="66513835"/>
<evidence type="ECO:0000256" key="2">
    <source>
        <dbReference type="ARBA" id="ARBA00022448"/>
    </source>
</evidence>
<evidence type="ECO:0000259" key="7">
    <source>
        <dbReference type="PROSITE" id="PS50850"/>
    </source>
</evidence>
<feature type="transmembrane region" description="Helical" evidence="6">
    <location>
        <begin position="86"/>
        <end position="104"/>
    </location>
</feature>
<feature type="transmembrane region" description="Helical" evidence="6">
    <location>
        <begin position="15"/>
        <end position="36"/>
    </location>
</feature>
<dbReference type="InterPro" id="IPR011701">
    <property type="entry name" value="MFS"/>
</dbReference>
<dbReference type="PANTHER" id="PTHR23504:SF15">
    <property type="entry name" value="MAJOR FACILITATOR SUPERFAMILY (MFS) PROFILE DOMAIN-CONTAINING PROTEIN"/>
    <property type="match status" value="1"/>
</dbReference>
<evidence type="ECO:0000313" key="9">
    <source>
        <dbReference type="Proteomes" id="UP000032614"/>
    </source>
</evidence>
<dbReference type="InterPro" id="IPR036259">
    <property type="entry name" value="MFS_trans_sf"/>
</dbReference>
<accession>A0AAU8SRW1</accession>
<dbReference type="AlphaFoldDB" id="A0AAU8SRW1"/>
<comment type="subcellular location">
    <subcellularLocation>
        <location evidence="1">Membrane</location>
        <topology evidence="1">Multi-pass membrane protein</topology>
    </subcellularLocation>
</comment>
<reference evidence="8 9" key="1">
    <citation type="journal article" date="2015" name="Genome Announc.">
        <title>Complete genome sequences for 59 burkholderia isolates, both pathogenic and near neighbor.</title>
        <authorList>
            <person name="Johnson S.L."/>
            <person name="Bishop-Lilly K.A."/>
            <person name="Ladner J.T."/>
            <person name="Daligault H.E."/>
            <person name="Davenport K.W."/>
            <person name="Jaissle J."/>
            <person name="Frey K.G."/>
            <person name="Koroleva G.I."/>
            <person name="Bruce D.C."/>
            <person name="Coyne S.R."/>
            <person name="Broomall S.M."/>
            <person name="Li P.E."/>
            <person name="Teshima H."/>
            <person name="Gibbons H.S."/>
            <person name="Palacios G.F."/>
            <person name="Rosenzweig C.N."/>
            <person name="Redden C.L."/>
            <person name="Xu Y."/>
            <person name="Minogue T.D."/>
            <person name="Chain P.S."/>
        </authorList>
    </citation>
    <scope>NUCLEOTIDE SEQUENCE [LARGE SCALE GENOMIC DNA]</scope>
    <source>
        <strain evidence="8 9">ATCC BAA-463</strain>
    </source>
</reference>
<proteinExistence type="predicted"/>
<feature type="domain" description="Major facilitator superfamily (MFS) profile" evidence="7">
    <location>
        <begin position="14"/>
        <end position="408"/>
    </location>
</feature>
<evidence type="ECO:0000313" key="8">
    <source>
        <dbReference type="EMBL" id="AJZ56621.1"/>
    </source>
</evidence>
<evidence type="ECO:0000256" key="3">
    <source>
        <dbReference type="ARBA" id="ARBA00022692"/>
    </source>
</evidence>
<keyword evidence="4 6" id="KW-1133">Transmembrane helix</keyword>
<dbReference type="RefSeq" id="WP_046565058.1">
    <property type="nucleotide sequence ID" value="NZ_CP010025.1"/>
</dbReference>
<feature type="transmembrane region" description="Helical" evidence="6">
    <location>
        <begin position="184"/>
        <end position="206"/>
    </location>
</feature>
<dbReference type="GO" id="GO:0022857">
    <property type="term" value="F:transmembrane transporter activity"/>
    <property type="evidence" value="ECO:0007669"/>
    <property type="project" value="InterPro"/>
</dbReference>
<evidence type="ECO:0000256" key="6">
    <source>
        <dbReference type="SAM" id="Phobius"/>
    </source>
</evidence>
<gene>
    <name evidence="8" type="ORF">OI25_7541</name>
</gene>
<sequence>MSTQVVTRPLPWRRFCPLLLAMFAIAVGYGFLLPILPRMLERIVPTADPAALSRHTGLLTGTYALALFLFAPLWGRFADRCGRRPAILLGLVGFATTLALFAVVRSLPLLYLERALGGLFASSIAPAVYAFVGDNAPSKEWRAHRFALLNIAGATGFLVGPMLGGLTMHVVRNFLPRVGATEAYWPPFLVTSGLAFAVALTVWAFVPSANRREGDAPGTDGTQEGHTPLLRFLAISFVTAAAVGAFEVGLSLRGTQILGMSTASIGLMFTECSLVMLTVQSLVFSPLVKPEATRWFLTPALAVLAASLAAVPFAVNSLAMAVAVALVAGSAGIISPIATYWISLGAGERQGVALGWQTAAASLGQSVGSASGGVLFSAAFIPNASFTLTAMIVLVGLLASVRVPRLLAPTRFRSQGKAGIAPFAKSALSDAPRVKGRKQVE</sequence>
<dbReference type="PANTHER" id="PTHR23504">
    <property type="entry name" value="MAJOR FACILITATOR SUPERFAMILY DOMAIN-CONTAINING PROTEIN 10"/>
    <property type="match status" value="1"/>
</dbReference>
<evidence type="ECO:0000256" key="1">
    <source>
        <dbReference type="ARBA" id="ARBA00004141"/>
    </source>
</evidence>
<feature type="transmembrane region" description="Helical" evidence="6">
    <location>
        <begin position="146"/>
        <end position="164"/>
    </location>
</feature>
<feature type="transmembrane region" description="Helical" evidence="6">
    <location>
        <begin position="116"/>
        <end position="134"/>
    </location>
</feature>